<feature type="region of interest" description="Disordered" evidence="9">
    <location>
        <begin position="369"/>
        <end position="415"/>
    </location>
</feature>
<dbReference type="Proteomes" id="UP000887565">
    <property type="component" value="Unplaced"/>
</dbReference>
<dbReference type="InterPro" id="IPR001839">
    <property type="entry name" value="TGF-b_C"/>
</dbReference>
<keyword evidence="5 8" id="KW-0339">Growth factor</keyword>
<proteinExistence type="inferred from homology"/>
<protein>
    <submittedName>
        <fullName evidence="12">TGF-beta family profile domain-containing protein</fullName>
    </submittedName>
</protein>
<dbReference type="WBParaSite" id="nRc.2.0.1.t12538-RA">
    <property type="protein sequence ID" value="nRc.2.0.1.t12538-RA"/>
    <property type="gene ID" value="nRc.2.0.1.g12538"/>
</dbReference>
<evidence type="ECO:0000256" key="6">
    <source>
        <dbReference type="ARBA" id="ARBA00023157"/>
    </source>
</evidence>
<evidence type="ECO:0000256" key="4">
    <source>
        <dbReference type="ARBA" id="ARBA00022729"/>
    </source>
</evidence>
<dbReference type="PANTHER" id="PTHR11848">
    <property type="entry name" value="TGF-BETA FAMILY"/>
    <property type="match status" value="1"/>
</dbReference>
<accession>A0A915IFF9</accession>
<feature type="domain" description="TGF-beta family profile" evidence="10">
    <location>
        <begin position="397"/>
        <end position="539"/>
    </location>
</feature>
<keyword evidence="6" id="KW-1015">Disulfide bond</keyword>
<feature type="compositionally biased region" description="Low complexity" evidence="9">
    <location>
        <begin position="404"/>
        <end position="415"/>
    </location>
</feature>
<evidence type="ECO:0000256" key="8">
    <source>
        <dbReference type="RuleBase" id="RU000354"/>
    </source>
</evidence>
<reference evidence="12" key="1">
    <citation type="submission" date="2022-11" db="UniProtKB">
        <authorList>
            <consortium name="WormBaseParasite"/>
        </authorList>
    </citation>
    <scope>IDENTIFICATION</scope>
</reference>
<evidence type="ECO:0000313" key="12">
    <source>
        <dbReference type="WBParaSite" id="nRc.2.0.1.t12538-RA"/>
    </source>
</evidence>
<keyword evidence="3" id="KW-0964">Secreted</keyword>
<comment type="similarity">
    <text evidence="2 8">Belongs to the TGF-beta family.</text>
</comment>
<dbReference type="AlphaFoldDB" id="A0A915IFF9"/>
<evidence type="ECO:0000256" key="7">
    <source>
        <dbReference type="ARBA" id="ARBA00023180"/>
    </source>
</evidence>
<keyword evidence="11" id="KW-1185">Reference proteome</keyword>
<keyword evidence="7" id="KW-0325">Glycoprotein</keyword>
<organism evidence="11 12">
    <name type="scientific">Romanomermis culicivorax</name>
    <name type="common">Nematode worm</name>
    <dbReference type="NCBI Taxonomy" id="13658"/>
    <lineage>
        <taxon>Eukaryota</taxon>
        <taxon>Metazoa</taxon>
        <taxon>Ecdysozoa</taxon>
        <taxon>Nematoda</taxon>
        <taxon>Enoplea</taxon>
        <taxon>Dorylaimia</taxon>
        <taxon>Mermithida</taxon>
        <taxon>Mermithoidea</taxon>
        <taxon>Mermithidae</taxon>
        <taxon>Romanomermis</taxon>
    </lineage>
</organism>
<dbReference type="SMART" id="SM00204">
    <property type="entry name" value="TGFB"/>
    <property type="match status" value="1"/>
</dbReference>
<name>A0A915IFF9_ROMCU</name>
<dbReference type="PROSITE" id="PS51362">
    <property type="entry name" value="TGF_BETA_2"/>
    <property type="match status" value="1"/>
</dbReference>
<dbReference type="GO" id="GO:0005615">
    <property type="term" value="C:extracellular space"/>
    <property type="evidence" value="ECO:0007669"/>
    <property type="project" value="TreeGrafter"/>
</dbReference>
<evidence type="ECO:0000256" key="3">
    <source>
        <dbReference type="ARBA" id="ARBA00022525"/>
    </source>
</evidence>
<dbReference type="SUPFAM" id="SSF57501">
    <property type="entry name" value="Cystine-knot cytokines"/>
    <property type="match status" value="1"/>
</dbReference>
<dbReference type="FunFam" id="2.10.90.10:FF:000001">
    <property type="entry name" value="Bone morphogenetic protein 4"/>
    <property type="match status" value="1"/>
</dbReference>
<dbReference type="InterPro" id="IPR015615">
    <property type="entry name" value="TGF-beta-rel"/>
</dbReference>
<dbReference type="InterPro" id="IPR029034">
    <property type="entry name" value="Cystine-knot_cytokine"/>
</dbReference>
<evidence type="ECO:0000256" key="1">
    <source>
        <dbReference type="ARBA" id="ARBA00004613"/>
    </source>
</evidence>
<comment type="subcellular location">
    <subcellularLocation>
        <location evidence="1">Secreted</location>
    </subcellularLocation>
</comment>
<dbReference type="Pfam" id="PF00019">
    <property type="entry name" value="TGF_beta"/>
    <property type="match status" value="1"/>
</dbReference>
<feature type="compositionally biased region" description="Basic and acidic residues" evidence="9">
    <location>
        <begin position="369"/>
        <end position="378"/>
    </location>
</feature>
<sequence>MQKSTTTKFKMFFSGIICILLSISPYSKSFEQFLKNENSNPTKKSPITSSSALNFYMKGLFSKYGNKNSDDWPSGADTVRSIEPIYGYSHRYSILYDLDVVDYKEKILEAEIHVNLGRRFWHKNYYGQASRTRPPLRCWATLSVNESKKLFDLPLKCLTSLKAAEWWTFDAREIVEGWTRLASGPNRDKFTSKIQLSIAFEQLSPKKLSKNEEKFVPVQKILRHHQTFLLIFTKVVPKLPVNNNRLLMENILATKLANQTHEKSFKSQSSILNRAKRYVKPTVTQKPLFNSVNKISYGRRDYHNYYAYSTTDQRQQLAHQPTVYDKKSFDHVIKAVEKYSAHGPTVLEDAKKIRQKAAKDTVDRALRQGIDDFGDNGKKVNKQRQKTTGKTSTKEQKKRRQKVSSSTIENSKKSSTVSSCKRHDLIVEFSDIGWGDFIIAPKSFEAHYCAGSCGFPLSKLFCLPLSDEKFFSLIRNTNPSNHAIIQSIIHAVGLHPNVPRISCAPDKMDSLSLLYQDPHRNALVLKNYPKMTVKSCSCL</sequence>
<evidence type="ECO:0000256" key="5">
    <source>
        <dbReference type="ARBA" id="ARBA00023030"/>
    </source>
</evidence>
<evidence type="ECO:0000259" key="10">
    <source>
        <dbReference type="PROSITE" id="PS51362"/>
    </source>
</evidence>
<keyword evidence="4" id="KW-0732">Signal</keyword>
<evidence type="ECO:0000313" key="11">
    <source>
        <dbReference type="Proteomes" id="UP000887565"/>
    </source>
</evidence>
<dbReference type="GO" id="GO:0008083">
    <property type="term" value="F:growth factor activity"/>
    <property type="evidence" value="ECO:0007669"/>
    <property type="project" value="UniProtKB-KW"/>
</dbReference>
<dbReference type="GO" id="GO:0005125">
    <property type="term" value="F:cytokine activity"/>
    <property type="evidence" value="ECO:0007669"/>
    <property type="project" value="TreeGrafter"/>
</dbReference>
<evidence type="ECO:0000256" key="9">
    <source>
        <dbReference type="SAM" id="MobiDB-lite"/>
    </source>
</evidence>
<evidence type="ECO:0000256" key="2">
    <source>
        <dbReference type="ARBA" id="ARBA00006656"/>
    </source>
</evidence>
<dbReference type="PROSITE" id="PS00250">
    <property type="entry name" value="TGF_BETA_1"/>
    <property type="match status" value="1"/>
</dbReference>
<dbReference type="Gene3D" id="2.10.90.10">
    <property type="entry name" value="Cystine-knot cytokines"/>
    <property type="match status" value="1"/>
</dbReference>
<dbReference type="InterPro" id="IPR017948">
    <property type="entry name" value="TGFb_CS"/>
</dbReference>